<protein>
    <recommendedName>
        <fullName evidence="1">Nucleoside phosphorylase domain-containing protein</fullName>
    </recommendedName>
</protein>
<evidence type="ECO:0000259" key="1">
    <source>
        <dbReference type="Pfam" id="PF01048"/>
    </source>
</evidence>
<dbReference type="GO" id="GO:0009116">
    <property type="term" value="P:nucleoside metabolic process"/>
    <property type="evidence" value="ECO:0007669"/>
    <property type="project" value="InterPro"/>
</dbReference>
<dbReference type="EMBL" id="JAPDFR010000001">
    <property type="protein sequence ID" value="KAK0390901.1"/>
    <property type="molecule type" value="Genomic_DNA"/>
</dbReference>
<gene>
    <name evidence="2" type="ORF">NLU13_0404</name>
</gene>
<dbReference type="InterPro" id="IPR000845">
    <property type="entry name" value="Nucleoside_phosphorylase_d"/>
</dbReference>
<sequence length="265" mass="29096">MASLYQTLKQSNLLRCPASDILIIGEVHRLTRLLGGRRWEIAAPLSEIGHTPVTAAHDEDLFAWSRHRMTNGRSLTLLGCKEGLWGEAAGAVLRMLAEASKAKSFIYVGKVGALPTGYAPNQTIVTGDKAFFAEGPEGPASTSKVPLTWTNPLARAIETARTGIQVVSGDIVSVSTPLWETSDWLAKWRGKTDWVDCETAHMAQAAIATGVEFGYLHIVSDNLVAQNHENLSNEELEEVHEMRNQLYDMIEHIIITYLESAETTL</sequence>
<feature type="domain" description="Nucleoside phosphorylase" evidence="1">
    <location>
        <begin position="90"/>
        <end position="253"/>
    </location>
</feature>
<dbReference type="AlphaFoldDB" id="A0AA39LAS5"/>
<proteinExistence type="predicted"/>
<accession>A0AA39LAS5</accession>
<dbReference type="InterPro" id="IPR035994">
    <property type="entry name" value="Nucleoside_phosphorylase_sf"/>
</dbReference>
<comment type="caution">
    <text evidence="2">The sequence shown here is derived from an EMBL/GenBank/DDBJ whole genome shotgun (WGS) entry which is preliminary data.</text>
</comment>
<evidence type="ECO:0000313" key="3">
    <source>
        <dbReference type="Proteomes" id="UP001175261"/>
    </source>
</evidence>
<name>A0AA39LAS5_SARSR</name>
<dbReference type="Gene3D" id="3.40.50.1580">
    <property type="entry name" value="Nucleoside phosphorylase domain"/>
    <property type="match status" value="1"/>
</dbReference>
<dbReference type="Pfam" id="PF01048">
    <property type="entry name" value="PNP_UDP_1"/>
    <property type="match status" value="1"/>
</dbReference>
<evidence type="ECO:0000313" key="2">
    <source>
        <dbReference type="EMBL" id="KAK0390901.1"/>
    </source>
</evidence>
<dbReference type="Proteomes" id="UP001175261">
    <property type="component" value="Unassembled WGS sequence"/>
</dbReference>
<keyword evidence="3" id="KW-1185">Reference proteome</keyword>
<organism evidence="2 3">
    <name type="scientific">Sarocladium strictum</name>
    <name type="common">Black bundle disease fungus</name>
    <name type="synonym">Acremonium strictum</name>
    <dbReference type="NCBI Taxonomy" id="5046"/>
    <lineage>
        <taxon>Eukaryota</taxon>
        <taxon>Fungi</taxon>
        <taxon>Dikarya</taxon>
        <taxon>Ascomycota</taxon>
        <taxon>Pezizomycotina</taxon>
        <taxon>Sordariomycetes</taxon>
        <taxon>Hypocreomycetidae</taxon>
        <taxon>Hypocreales</taxon>
        <taxon>Sarocladiaceae</taxon>
        <taxon>Sarocladium</taxon>
    </lineage>
</organism>
<reference evidence="2" key="1">
    <citation type="submission" date="2022-10" db="EMBL/GenBank/DDBJ databases">
        <title>Determination and structural analysis of whole genome sequence of Sarocladium strictum F4-1.</title>
        <authorList>
            <person name="Hu L."/>
            <person name="Jiang Y."/>
        </authorList>
    </citation>
    <scope>NUCLEOTIDE SEQUENCE</scope>
    <source>
        <strain evidence="2">F4-1</strain>
    </source>
</reference>
<dbReference type="GO" id="GO:0003824">
    <property type="term" value="F:catalytic activity"/>
    <property type="evidence" value="ECO:0007669"/>
    <property type="project" value="InterPro"/>
</dbReference>
<dbReference type="SUPFAM" id="SSF53167">
    <property type="entry name" value="Purine and uridine phosphorylases"/>
    <property type="match status" value="1"/>
</dbReference>